<keyword evidence="2" id="KW-1185">Reference proteome</keyword>
<organism evidence="1 2">
    <name type="scientific">Prunus dulcis</name>
    <name type="common">Almond</name>
    <name type="synonym">Amygdalus dulcis</name>
    <dbReference type="NCBI Taxonomy" id="3755"/>
    <lineage>
        <taxon>Eukaryota</taxon>
        <taxon>Viridiplantae</taxon>
        <taxon>Streptophyta</taxon>
        <taxon>Embryophyta</taxon>
        <taxon>Tracheophyta</taxon>
        <taxon>Spermatophyta</taxon>
        <taxon>Magnoliopsida</taxon>
        <taxon>eudicotyledons</taxon>
        <taxon>Gunneridae</taxon>
        <taxon>Pentapetalae</taxon>
        <taxon>rosids</taxon>
        <taxon>fabids</taxon>
        <taxon>Rosales</taxon>
        <taxon>Rosaceae</taxon>
        <taxon>Amygdaloideae</taxon>
        <taxon>Amygdaleae</taxon>
        <taxon>Prunus</taxon>
    </lineage>
</organism>
<dbReference type="EMBL" id="JAJFAZ020000004">
    <property type="protein sequence ID" value="KAI5334936.1"/>
    <property type="molecule type" value="Genomic_DNA"/>
</dbReference>
<gene>
    <name evidence="1" type="ORF">L3X38_025069</name>
</gene>
<evidence type="ECO:0000313" key="1">
    <source>
        <dbReference type="EMBL" id="KAI5334936.1"/>
    </source>
</evidence>
<dbReference type="AlphaFoldDB" id="A0AAD4W3I8"/>
<dbReference type="Proteomes" id="UP001054821">
    <property type="component" value="Chromosome 4"/>
</dbReference>
<evidence type="ECO:0000313" key="2">
    <source>
        <dbReference type="Proteomes" id="UP001054821"/>
    </source>
</evidence>
<reference evidence="1 2" key="1">
    <citation type="journal article" date="2022" name="G3 (Bethesda)">
        <title>Whole-genome sequence and methylome profiling of the almond [Prunus dulcis (Mill.) D.A. Webb] cultivar 'Nonpareil'.</title>
        <authorList>
            <person name="D'Amico-Willman K.M."/>
            <person name="Ouma W.Z."/>
            <person name="Meulia T."/>
            <person name="Sideli G.M."/>
            <person name="Gradziel T.M."/>
            <person name="Fresnedo-Ramirez J."/>
        </authorList>
    </citation>
    <scope>NUCLEOTIDE SEQUENCE [LARGE SCALE GENOMIC DNA]</scope>
    <source>
        <strain evidence="1">Clone GOH B32 T37-40</strain>
    </source>
</reference>
<evidence type="ECO:0008006" key="3">
    <source>
        <dbReference type="Google" id="ProtNLM"/>
    </source>
</evidence>
<name>A0AAD4W3I8_PRUDU</name>
<sequence>MLGHRSQNRDKNKQATLPIKMGDELELNNLTRPLKDFTVPKALDQLSCIAYAATTTTFEIKSGTIHLLPQFYGKAGDDPHIHIKDFFAVCATMHNEGISDEAIRLRLFPFSLKEVMRQSDCVCFHSHSRNEPRSGSILYLVHLSPHGQHWLPSSLQSSFQLKRQTILGRRSWECSN</sequence>
<proteinExistence type="predicted"/>
<protein>
    <recommendedName>
        <fullName evidence="3">Reverse transcriptase domain-containing protein</fullName>
    </recommendedName>
</protein>
<accession>A0AAD4W3I8</accession>
<comment type="caution">
    <text evidence="1">The sequence shown here is derived from an EMBL/GenBank/DDBJ whole genome shotgun (WGS) entry which is preliminary data.</text>
</comment>